<evidence type="ECO:0000256" key="3">
    <source>
        <dbReference type="ARBA" id="ARBA00022692"/>
    </source>
</evidence>
<reference evidence="9" key="1">
    <citation type="journal article" date="2019" name="Int. J. Syst. Evol. Microbiol.">
        <title>The Global Catalogue of Microorganisms (GCM) 10K type strain sequencing project: providing services to taxonomists for standard genome sequencing and annotation.</title>
        <authorList>
            <consortium name="The Broad Institute Genomics Platform"/>
            <consortium name="The Broad Institute Genome Sequencing Center for Infectious Disease"/>
            <person name="Wu L."/>
            <person name="Ma J."/>
        </authorList>
    </citation>
    <scope>NUCLEOTIDE SEQUENCE [LARGE SCALE GENOMIC DNA]</scope>
    <source>
        <strain evidence="9">CCUG 54522</strain>
    </source>
</reference>
<feature type="domain" description="ABC3 transporter permease C-terminal" evidence="7">
    <location>
        <begin position="287"/>
        <end position="405"/>
    </location>
</feature>
<keyword evidence="5 6" id="KW-0472">Membrane</keyword>
<evidence type="ECO:0000259" key="7">
    <source>
        <dbReference type="Pfam" id="PF02687"/>
    </source>
</evidence>
<keyword evidence="3 6" id="KW-0812">Transmembrane</keyword>
<dbReference type="Pfam" id="PF02687">
    <property type="entry name" value="FtsX"/>
    <property type="match status" value="2"/>
</dbReference>
<dbReference type="InterPro" id="IPR003838">
    <property type="entry name" value="ABC3_permease_C"/>
</dbReference>
<feature type="transmembrane region" description="Helical" evidence="6">
    <location>
        <begin position="757"/>
        <end position="780"/>
    </location>
</feature>
<dbReference type="InterPro" id="IPR038766">
    <property type="entry name" value="Membrane_comp_ABC_pdt"/>
</dbReference>
<evidence type="ECO:0000256" key="1">
    <source>
        <dbReference type="ARBA" id="ARBA00004651"/>
    </source>
</evidence>
<dbReference type="Proteomes" id="UP001596135">
    <property type="component" value="Unassembled WGS sequence"/>
</dbReference>
<evidence type="ECO:0000256" key="5">
    <source>
        <dbReference type="ARBA" id="ARBA00023136"/>
    </source>
</evidence>
<evidence type="ECO:0000256" key="2">
    <source>
        <dbReference type="ARBA" id="ARBA00022475"/>
    </source>
</evidence>
<evidence type="ECO:0000256" key="6">
    <source>
        <dbReference type="SAM" id="Phobius"/>
    </source>
</evidence>
<keyword evidence="2" id="KW-1003">Cell membrane</keyword>
<proteinExistence type="predicted"/>
<feature type="transmembrane region" description="Helical" evidence="6">
    <location>
        <begin position="376"/>
        <end position="400"/>
    </location>
</feature>
<feature type="transmembrane region" description="Helical" evidence="6">
    <location>
        <begin position="801"/>
        <end position="828"/>
    </location>
</feature>
<feature type="transmembrane region" description="Helical" evidence="6">
    <location>
        <begin position="452"/>
        <end position="478"/>
    </location>
</feature>
<comment type="caution">
    <text evidence="8">The sequence shown here is derived from an EMBL/GenBank/DDBJ whole genome shotgun (WGS) entry which is preliminary data.</text>
</comment>
<feature type="domain" description="ABC3 transporter permease C-terminal" evidence="7">
    <location>
        <begin position="758"/>
        <end position="874"/>
    </location>
</feature>
<protein>
    <submittedName>
        <fullName evidence="8">FtsX-like permease family protein</fullName>
    </submittedName>
</protein>
<organism evidence="8 9">
    <name type="scientific">Nocardioides hankookensis</name>
    <dbReference type="NCBI Taxonomy" id="443157"/>
    <lineage>
        <taxon>Bacteria</taxon>
        <taxon>Bacillati</taxon>
        <taxon>Actinomycetota</taxon>
        <taxon>Actinomycetes</taxon>
        <taxon>Propionibacteriales</taxon>
        <taxon>Nocardioidaceae</taxon>
        <taxon>Nocardioides</taxon>
    </lineage>
</organism>
<gene>
    <name evidence="8" type="ORF">ACFPYL_00225</name>
</gene>
<sequence>MSRGTSWRLALRLARRDALRNRGRSILVLVMIALPVLAVTAADVVIQTQDVNGVESLDRRMGSAADALVTVEAQGAPVIQFFDPWDGSGTTGDQGAGRPPTTEQLSAALGGARLVEMRRGDANVRTDDGVGYLAGTEVDLDDPLADGLFDLNAGRWPADTDEVVVNQAMLDQGYALGDVLDLTEDEAPAPTIVGIAESAELRTTPAAAGPIGSLGLGHREDDGYPPSWLAGGGPVSWEQVRAANALGATVVSRAVVTDPPSASELPDEMQGWGGSTDDQMVAVVVLVVAMALLEVVLLAGPAFAVTARRQSRTLALMAATGGTPAQSRRVVIGGGVVLGSVAALLGVVLGIGVAWLLLPVLQHWSNAWFGPFEVPWLHLVGIALFGLLSAVLAAVVPAWIASRQDVVAVLAGRRADKRPSLRSPILGVVLLGIGIAGSAYGATASSSGEFAIAGSAVIAVIGMIFLVPIVVVAVARLAGRLPLSPRYAARDAARHRTRTVPAVAAVAATVAGVVALGIAVTSDEAQNRETYRPELPAGMGSVSAYVDEGPVDWTQLRAAVADKLPDAHLVPVHGLIESSTDDAPSYWLEIKARDTDEPDRLLDSYGTSWGASTLVGESTLEDLPIEMTDADREAALRMLRAGGVVAFTDQGVETDHLQLDLHEYSPDSSDDDVTTLSVPAVMVPVALGNAGPQAILSTEAAKRLGAPTGVSGLVVSGPISRAQEEAVSEALAAADTSSSFYVERGYQTDNETMIVQLVLAALGGVLMLGGTLTATFLALSDARPDLATLSAVGASPRRRRWVAASYALVIGFVGAVLGAAVGFIPGVAITYPLTSGYSEATAGHYLDVPWLMILGLVVVLPLLTALIVGLTARSRLPLVARLD</sequence>
<name>A0ABW1LE55_9ACTN</name>
<feature type="transmembrane region" description="Helical" evidence="6">
    <location>
        <begin position="330"/>
        <end position="356"/>
    </location>
</feature>
<evidence type="ECO:0000313" key="8">
    <source>
        <dbReference type="EMBL" id="MFC6041477.1"/>
    </source>
</evidence>
<accession>A0ABW1LE55</accession>
<feature type="transmembrane region" description="Helical" evidence="6">
    <location>
        <begin position="499"/>
        <end position="520"/>
    </location>
</feature>
<dbReference type="PANTHER" id="PTHR30287">
    <property type="entry name" value="MEMBRANE COMPONENT OF PREDICTED ABC SUPERFAMILY METABOLITE UPTAKE TRANSPORTER"/>
    <property type="match status" value="1"/>
</dbReference>
<dbReference type="RefSeq" id="WP_379149169.1">
    <property type="nucleotide sequence ID" value="NZ_JBHSRJ010000001.1"/>
</dbReference>
<keyword evidence="4 6" id="KW-1133">Transmembrane helix</keyword>
<keyword evidence="9" id="KW-1185">Reference proteome</keyword>
<feature type="transmembrane region" description="Helical" evidence="6">
    <location>
        <begin position="848"/>
        <end position="872"/>
    </location>
</feature>
<feature type="transmembrane region" description="Helical" evidence="6">
    <location>
        <begin position="421"/>
        <end position="440"/>
    </location>
</feature>
<comment type="subcellular location">
    <subcellularLocation>
        <location evidence="1">Cell membrane</location>
        <topology evidence="1">Multi-pass membrane protein</topology>
    </subcellularLocation>
</comment>
<feature type="transmembrane region" description="Helical" evidence="6">
    <location>
        <begin position="280"/>
        <end position="307"/>
    </location>
</feature>
<evidence type="ECO:0000256" key="4">
    <source>
        <dbReference type="ARBA" id="ARBA00022989"/>
    </source>
</evidence>
<dbReference type="PANTHER" id="PTHR30287:SF1">
    <property type="entry name" value="INNER MEMBRANE PROTEIN"/>
    <property type="match status" value="1"/>
</dbReference>
<evidence type="ECO:0000313" key="9">
    <source>
        <dbReference type="Proteomes" id="UP001596135"/>
    </source>
</evidence>
<dbReference type="EMBL" id="JBHSRJ010000001">
    <property type="protein sequence ID" value="MFC6041477.1"/>
    <property type="molecule type" value="Genomic_DNA"/>
</dbReference>